<organism evidence="3 4">
    <name type="scientific">Clostridium cibarium</name>
    <dbReference type="NCBI Taxonomy" id="2762247"/>
    <lineage>
        <taxon>Bacteria</taxon>
        <taxon>Bacillati</taxon>
        <taxon>Bacillota</taxon>
        <taxon>Clostridia</taxon>
        <taxon>Eubacteriales</taxon>
        <taxon>Clostridiaceae</taxon>
        <taxon>Clostridium</taxon>
    </lineage>
</organism>
<dbReference type="Gene3D" id="3.40.630.40">
    <property type="entry name" value="Zn-dependent exopeptidases"/>
    <property type="match status" value="1"/>
</dbReference>
<dbReference type="EMBL" id="JACSRA010000042">
    <property type="protein sequence ID" value="MBD7913289.1"/>
    <property type="molecule type" value="Genomic_DNA"/>
</dbReference>
<dbReference type="SUPFAM" id="SSF53187">
    <property type="entry name" value="Zn-dependent exopeptidases"/>
    <property type="match status" value="1"/>
</dbReference>
<protein>
    <submittedName>
        <fullName evidence="3">N-acetylmuramoyl-L-alanine amidase</fullName>
    </submittedName>
</protein>
<keyword evidence="1" id="KW-0378">Hydrolase</keyword>
<comment type="caution">
    <text evidence="3">The sequence shown here is derived from an EMBL/GenBank/DDBJ whole genome shotgun (WGS) entry which is preliminary data.</text>
</comment>
<evidence type="ECO:0000313" key="3">
    <source>
        <dbReference type="EMBL" id="MBD7913289.1"/>
    </source>
</evidence>
<keyword evidence="4" id="KW-1185">Reference proteome</keyword>
<dbReference type="PANTHER" id="PTHR30404:SF0">
    <property type="entry name" value="N-ACETYLMURAMOYL-L-ALANINE AMIDASE AMIC"/>
    <property type="match status" value="1"/>
</dbReference>
<evidence type="ECO:0000256" key="1">
    <source>
        <dbReference type="ARBA" id="ARBA00022801"/>
    </source>
</evidence>
<dbReference type="SMART" id="SM00646">
    <property type="entry name" value="Ami_3"/>
    <property type="match status" value="1"/>
</dbReference>
<accession>A0ABR8PYP5</accession>
<dbReference type="Pfam" id="PF01520">
    <property type="entry name" value="Amidase_3"/>
    <property type="match status" value="1"/>
</dbReference>
<gene>
    <name evidence="3" type="ORF">H9661_18200</name>
</gene>
<dbReference type="PANTHER" id="PTHR30404">
    <property type="entry name" value="N-ACETYLMURAMOYL-L-ALANINE AMIDASE"/>
    <property type="match status" value="1"/>
</dbReference>
<dbReference type="CDD" id="cd02696">
    <property type="entry name" value="MurNAc-LAA"/>
    <property type="match status" value="1"/>
</dbReference>
<proteinExistence type="predicted"/>
<reference evidence="3 4" key="1">
    <citation type="submission" date="2020-08" db="EMBL/GenBank/DDBJ databases">
        <title>A Genomic Blueprint of the Chicken Gut Microbiome.</title>
        <authorList>
            <person name="Gilroy R."/>
            <person name="Ravi A."/>
            <person name="Getino M."/>
            <person name="Pursley I."/>
            <person name="Horton D.L."/>
            <person name="Alikhan N.-F."/>
            <person name="Baker D."/>
            <person name="Gharbi K."/>
            <person name="Hall N."/>
            <person name="Watson M."/>
            <person name="Adriaenssens E.M."/>
            <person name="Foster-Nyarko E."/>
            <person name="Jarju S."/>
            <person name="Secka A."/>
            <person name="Antonio M."/>
            <person name="Oren A."/>
            <person name="Chaudhuri R."/>
            <person name="La Ragione R.M."/>
            <person name="Hildebrand F."/>
            <person name="Pallen M.J."/>
        </authorList>
    </citation>
    <scope>NUCLEOTIDE SEQUENCE [LARGE SCALE GENOMIC DNA]</scope>
    <source>
        <strain evidence="3 4">Sa3CVN1</strain>
    </source>
</reference>
<evidence type="ECO:0000313" key="4">
    <source>
        <dbReference type="Proteomes" id="UP000627781"/>
    </source>
</evidence>
<dbReference type="InterPro" id="IPR002508">
    <property type="entry name" value="MurNAc-LAA_cat"/>
</dbReference>
<evidence type="ECO:0000259" key="2">
    <source>
        <dbReference type="SMART" id="SM00646"/>
    </source>
</evidence>
<dbReference type="RefSeq" id="WP_143316978.1">
    <property type="nucleotide sequence ID" value="NZ_JACSRA010000042.1"/>
</dbReference>
<dbReference type="Proteomes" id="UP000627781">
    <property type="component" value="Unassembled WGS sequence"/>
</dbReference>
<sequence length="217" mass="24469">MRVKRVVILLLAILMIFPIRISAQEDNVKGIILIDAGHGGIDGGAKGKEGTIEKNINLSISKKLKKKLEDEGYKVFMTREEDNSLASGKAKDLSARCKMKKETKCDMFISIHQNKFSKESCYGAQVWYASNEKSSQLAKLIQESLKENVDDKNHRIAKAAKDQYKILRDGYDGACIIVECGFLSNYKEEKKLKTDEHQDKIVSGIVCGVNKYFQEKK</sequence>
<feature type="domain" description="MurNAc-LAA" evidence="2">
    <location>
        <begin position="97"/>
        <end position="210"/>
    </location>
</feature>
<name>A0ABR8PYP5_9CLOT</name>
<dbReference type="InterPro" id="IPR050695">
    <property type="entry name" value="N-acetylmuramoyl_amidase_3"/>
</dbReference>